<evidence type="ECO:0000259" key="1">
    <source>
        <dbReference type="Pfam" id="PF03478"/>
    </source>
</evidence>
<name>A0A7J7LU56_9MAGN</name>
<dbReference type="EMBL" id="JACGCM010002017">
    <property type="protein sequence ID" value="KAF6146097.1"/>
    <property type="molecule type" value="Genomic_DNA"/>
</dbReference>
<evidence type="ECO:0000313" key="3">
    <source>
        <dbReference type="Proteomes" id="UP000541444"/>
    </source>
</evidence>
<dbReference type="Pfam" id="PF03478">
    <property type="entry name" value="Beta-prop_KIB1-4"/>
    <property type="match status" value="1"/>
</dbReference>
<dbReference type="PANTHER" id="PTHR44259:SF114">
    <property type="entry name" value="OS06G0707300 PROTEIN"/>
    <property type="match status" value="1"/>
</dbReference>
<organism evidence="2 3">
    <name type="scientific">Kingdonia uniflora</name>
    <dbReference type="NCBI Taxonomy" id="39325"/>
    <lineage>
        <taxon>Eukaryota</taxon>
        <taxon>Viridiplantae</taxon>
        <taxon>Streptophyta</taxon>
        <taxon>Embryophyta</taxon>
        <taxon>Tracheophyta</taxon>
        <taxon>Spermatophyta</taxon>
        <taxon>Magnoliopsida</taxon>
        <taxon>Ranunculales</taxon>
        <taxon>Circaeasteraceae</taxon>
        <taxon>Kingdonia</taxon>
    </lineage>
</organism>
<dbReference type="InterPro" id="IPR005174">
    <property type="entry name" value="KIB1-4_b-propeller"/>
</dbReference>
<evidence type="ECO:0000313" key="2">
    <source>
        <dbReference type="EMBL" id="KAF6146097.1"/>
    </source>
</evidence>
<gene>
    <name evidence="2" type="ORF">GIB67_033456</name>
</gene>
<sequence>MVHKIPGLMMAEKDGSDIRSFYSLSTKKFINIHLTELRGRRCWGSPYGWLIILGTDLEIHLLNPLTHAQIRLPSQTTFKDQYPEKSNFTSEVVREIFIRKAIRLSTPTSTINGNCIVMTIYSHWGKLAIAKPGDKTWTTLESSFAHYYDVICFKDQVNAIYS</sequence>
<keyword evidence="3" id="KW-1185">Reference proteome</keyword>
<dbReference type="AlphaFoldDB" id="A0A7J7LU56"/>
<dbReference type="Proteomes" id="UP000541444">
    <property type="component" value="Unassembled WGS sequence"/>
</dbReference>
<protein>
    <recommendedName>
        <fullName evidence="1">KIB1-4 beta-propeller domain-containing protein</fullName>
    </recommendedName>
</protein>
<dbReference type="InterPro" id="IPR050942">
    <property type="entry name" value="F-box_BR-signaling"/>
</dbReference>
<reference evidence="2 3" key="1">
    <citation type="journal article" date="2020" name="IScience">
        <title>Genome Sequencing of the Endangered Kingdonia uniflora (Circaeasteraceae, Ranunculales) Reveals Potential Mechanisms of Evolutionary Specialization.</title>
        <authorList>
            <person name="Sun Y."/>
            <person name="Deng T."/>
            <person name="Zhang A."/>
            <person name="Moore M.J."/>
            <person name="Landis J.B."/>
            <person name="Lin N."/>
            <person name="Zhang H."/>
            <person name="Zhang X."/>
            <person name="Huang J."/>
            <person name="Zhang X."/>
            <person name="Sun H."/>
            <person name="Wang H."/>
        </authorList>
    </citation>
    <scope>NUCLEOTIDE SEQUENCE [LARGE SCALE GENOMIC DNA]</scope>
    <source>
        <strain evidence="2">TB1705</strain>
        <tissue evidence="2">Leaf</tissue>
    </source>
</reference>
<dbReference type="PANTHER" id="PTHR44259">
    <property type="entry name" value="OS07G0183000 PROTEIN-RELATED"/>
    <property type="match status" value="1"/>
</dbReference>
<proteinExistence type="predicted"/>
<accession>A0A7J7LU56</accession>
<feature type="domain" description="KIB1-4 beta-propeller" evidence="1">
    <location>
        <begin position="21"/>
        <end position="156"/>
    </location>
</feature>
<dbReference type="OrthoDB" id="642536at2759"/>
<comment type="caution">
    <text evidence="2">The sequence shown here is derived from an EMBL/GenBank/DDBJ whole genome shotgun (WGS) entry which is preliminary data.</text>
</comment>